<organism evidence="1 2">
    <name type="scientific">Thelephora ganbajun</name>
    <name type="common">Ganba fungus</name>
    <dbReference type="NCBI Taxonomy" id="370292"/>
    <lineage>
        <taxon>Eukaryota</taxon>
        <taxon>Fungi</taxon>
        <taxon>Dikarya</taxon>
        <taxon>Basidiomycota</taxon>
        <taxon>Agaricomycotina</taxon>
        <taxon>Agaricomycetes</taxon>
        <taxon>Thelephorales</taxon>
        <taxon>Thelephoraceae</taxon>
        <taxon>Thelephora</taxon>
    </lineage>
</organism>
<dbReference type="EMBL" id="MU117963">
    <property type="protein sequence ID" value="KAF9653576.1"/>
    <property type="molecule type" value="Genomic_DNA"/>
</dbReference>
<keyword evidence="2" id="KW-1185">Reference proteome</keyword>
<gene>
    <name evidence="1" type="ORF">BDM02DRAFT_3182587</name>
</gene>
<comment type="caution">
    <text evidence="1">The sequence shown here is derived from an EMBL/GenBank/DDBJ whole genome shotgun (WGS) entry which is preliminary data.</text>
</comment>
<accession>A0ACB6ZVV5</accession>
<dbReference type="Proteomes" id="UP000886501">
    <property type="component" value="Unassembled WGS sequence"/>
</dbReference>
<protein>
    <submittedName>
        <fullName evidence="1">Uncharacterized protein</fullName>
    </submittedName>
</protein>
<reference evidence="1" key="1">
    <citation type="submission" date="2019-10" db="EMBL/GenBank/DDBJ databases">
        <authorList>
            <consortium name="DOE Joint Genome Institute"/>
            <person name="Kuo A."/>
            <person name="Miyauchi S."/>
            <person name="Kiss E."/>
            <person name="Drula E."/>
            <person name="Kohler A."/>
            <person name="Sanchez-Garcia M."/>
            <person name="Andreopoulos B."/>
            <person name="Barry K.W."/>
            <person name="Bonito G."/>
            <person name="Buee M."/>
            <person name="Carver A."/>
            <person name="Chen C."/>
            <person name="Cichocki N."/>
            <person name="Clum A."/>
            <person name="Culley D."/>
            <person name="Crous P.W."/>
            <person name="Fauchery L."/>
            <person name="Girlanda M."/>
            <person name="Hayes R."/>
            <person name="Keri Z."/>
            <person name="Labutti K."/>
            <person name="Lipzen A."/>
            <person name="Lombard V."/>
            <person name="Magnuson J."/>
            <person name="Maillard F."/>
            <person name="Morin E."/>
            <person name="Murat C."/>
            <person name="Nolan M."/>
            <person name="Ohm R."/>
            <person name="Pangilinan J."/>
            <person name="Pereira M."/>
            <person name="Perotto S."/>
            <person name="Peter M."/>
            <person name="Riley R."/>
            <person name="Sitrit Y."/>
            <person name="Stielow B."/>
            <person name="Szollosi G."/>
            <person name="Zifcakova L."/>
            <person name="Stursova M."/>
            <person name="Spatafora J.W."/>
            <person name="Tedersoo L."/>
            <person name="Vaario L.-M."/>
            <person name="Yamada A."/>
            <person name="Yan M."/>
            <person name="Wang P."/>
            <person name="Xu J."/>
            <person name="Bruns T."/>
            <person name="Baldrian P."/>
            <person name="Vilgalys R."/>
            <person name="Henrissat B."/>
            <person name="Grigoriev I.V."/>
            <person name="Hibbett D."/>
            <person name="Nagy L.G."/>
            <person name="Martin F.M."/>
        </authorList>
    </citation>
    <scope>NUCLEOTIDE SEQUENCE</scope>
    <source>
        <strain evidence="1">P2</strain>
    </source>
</reference>
<evidence type="ECO:0000313" key="2">
    <source>
        <dbReference type="Proteomes" id="UP000886501"/>
    </source>
</evidence>
<proteinExistence type="predicted"/>
<name>A0ACB6ZVV5_THEGA</name>
<evidence type="ECO:0000313" key="1">
    <source>
        <dbReference type="EMBL" id="KAF9653576.1"/>
    </source>
</evidence>
<reference evidence="1" key="2">
    <citation type="journal article" date="2020" name="Nat. Commun.">
        <title>Large-scale genome sequencing of mycorrhizal fungi provides insights into the early evolution of symbiotic traits.</title>
        <authorList>
            <person name="Miyauchi S."/>
            <person name="Kiss E."/>
            <person name="Kuo A."/>
            <person name="Drula E."/>
            <person name="Kohler A."/>
            <person name="Sanchez-Garcia M."/>
            <person name="Morin E."/>
            <person name="Andreopoulos B."/>
            <person name="Barry K.W."/>
            <person name="Bonito G."/>
            <person name="Buee M."/>
            <person name="Carver A."/>
            <person name="Chen C."/>
            <person name="Cichocki N."/>
            <person name="Clum A."/>
            <person name="Culley D."/>
            <person name="Crous P.W."/>
            <person name="Fauchery L."/>
            <person name="Girlanda M."/>
            <person name="Hayes R.D."/>
            <person name="Keri Z."/>
            <person name="LaButti K."/>
            <person name="Lipzen A."/>
            <person name="Lombard V."/>
            <person name="Magnuson J."/>
            <person name="Maillard F."/>
            <person name="Murat C."/>
            <person name="Nolan M."/>
            <person name="Ohm R.A."/>
            <person name="Pangilinan J."/>
            <person name="Pereira M.F."/>
            <person name="Perotto S."/>
            <person name="Peter M."/>
            <person name="Pfister S."/>
            <person name="Riley R."/>
            <person name="Sitrit Y."/>
            <person name="Stielow J.B."/>
            <person name="Szollosi G."/>
            <person name="Zifcakova L."/>
            <person name="Stursova M."/>
            <person name="Spatafora J.W."/>
            <person name="Tedersoo L."/>
            <person name="Vaario L.M."/>
            <person name="Yamada A."/>
            <person name="Yan M."/>
            <person name="Wang P."/>
            <person name="Xu J."/>
            <person name="Bruns T."/>
            <person name="Baldrian P."/>
            <person name="Vilgalys R."/>
            <person name="Dunand C."/>
            <person name="Henrissat B."/>
            <person name="Grigoriev I.V."/>
            <person name="Hibbett D."/>
            <person name="Nagy L.G."/>
            <person name="Martin F.M."/>
        </authorList>
    </citation>
    <scope>NUCLEOTIDE SEQUENCE</scope>
    <source>
        <strain evidence="1">P2</strain>
    </source>
</reference>
<sequence>MDPVAAKSSFLCMYMSTHKDTLASYVIYHGKVVSTKITDAEMTRIDSKGMDISYQIPSSGNEKISIRIGFEPPLSGYEEVKPRLLSMKADAEEALGMVPAPQITEFTVSPTWLAPAGLVILLTYVTLSPPLSSNVPPYLYPGSFIQNFVGEWVIKFSWGTVVVLHALESLYTATLVKRHRTPFRVGAMYVIGTLLCGYPGWMELKRNVQAARIDSILKGK</sequence>